<dbReference type="EMBL" id="CADCUV010000035">
    <property type="protein sequence ID" value="CAA9393520.1"/>
    <property type="molecule type" value="Genomic_DNA"/>
</dbReference>
<sequence>ARMLRERPGPRRLPGGRARARLDHGEGGGGASRRPAGRRRAHRHALPLRRRHAREPDELYPGPADTRRLRHGVGRGDTERQLQGHLRL</sequence>
<gene>
    <name evidence="2" type="ORF">AVDCRST_MAG22-684</name>
</gene>
<feature type="non-terminal residue" evidence="2">
    <location>
        <position position="88"/>
    </location>
</feature>
<evidence type="ECO:0000313" key="2">
    <source>
        <dbReference type="EMBL" id="CAA9393520.1"/>
    </source>
</evidence>
<dbReference type="AlphaFoldDB" id="A0A6J4NTV8"/>
<name>A0A6J4NTV8_9ACTN</name>
<feature type="compositionally biased region" description="Basic residues" evidence="1">
    <location>
        <begin position="35"/>
        <end position="53"/>
    </location>
</feature>
<proteinExistence type="predicted"/>
<reference evidence="2" key="1">
    <citation type="submission" date="2020-02" db="EMBL/GenBank/DDBJ databases">
        <authorList>
            <person name="Meier V. D."/>
        </authorList>
    </citation>
    <scope>NUCLEOTIDE SEQUENCE</scope>
    <source>
        <strain evidence="2">AVDCRST_MAG22</strain>
    </source>
</reference>
<feature type="non-terminal residue" evidence="2">
    <location>
        <position position="1"/>
    </location>
</feature>
<accession>A0A6J4NTV8</accession>
<evidence type="ECO:0000256" key="1">
    <source>
        <dbReference type="SAM" id="MobiDB-lite"/>
    </source>
</evidence>
<feature type="region of interest" description="Disordered" evidence="1">
    <location>
        <begin position="1"/>
        <end position="88"/>
    </location>
</feature>
<organism evidence="2">
    <name type="scientific">uncultured Rubrobacteraceae bacterium</name>
    <dbReference type="NCBI Taxonomy" id="349277"/>
    <lineage>
        <taxon>Bacteria</taxon>
        <taxon>Bacillati</taxon>
        <taxon>Actinomycetota</taxon>
        <taxon>Rubrobacteria</taxon>
        <taxon>Rubrobacterales</taxon>
        <taxon>Rubrobacteraceae</taxon>
        <taxon>environmental samples</taxon>
    </lineage>
</organism>
<protein>
    <submittedName>
        <fullName evidence="2">Uncharacterized protein</fullName>
    </submittedName>
</protein>